<name>A0A0F3Q070_ANAPH</name>
<organism evidence="1 2">
    <name type="scientific">Anaplasma phagocytophilum str. CRT53-1</name>
    <dbReference type="NCBI Taxonomy" id="1359157"/>
    <lineage>
        <taxon>Bacteria</taxon>
        <taxon>Pseudomonadati</taxon>
        <taxon>Pseudomonadota</taxon>
        <taxon>Alphaproteobacteria</taxon>
        <taxon>Rickettsiales</taxon>
        <taxon>Anaplasmataceae</taxon>
        <taxon>Anaplasma</taxon>
        <taxon>phagocytophilum group</taxon>
    </lineage>
</organism>
<dbReference type="AlphaFoldDB" id="A0A0F3Q070"/>
<dbReference type="Proteomes" id="UP000033722">
    <property type="component" value="Unassembled WGS sequence"/>
</dbReference>
<comment type="caution">
    <text evidence="1">The sequence shown here is derived from an EMBL/GenBank/DDBJ whole genome shotgun (WGS) entry which is preliminary data.</text>
</comment>
<gene>
    <name evidence="1" type="ORF">APHCRT_0759</name>
</gene>
<evidence type="ECO:0000313" key="1">
    <source>
        <dbReference type="EMBL" id="KJV86040.1"/>
    </source>
</evidence>
<accession>A0A0F3Q070</accession>
<evidence type="ECO:0000313" key="2">
    <source>
        <dbReference type="Proteomes" id="UP000033722"/>
    </source>
</evidence>
<dbReference type="EMBL" id="LAOD01000016">
    <property type="protein sequence ID" value="KJV86040.1"/>
    <property type="molecule type" value="Genomic_DNA"/>
</dbReference>
<protein>
    <submittedName>
        <fullName evidence="1">Uncharacterized protein</fullName>
    </submittedName>
</protein>
<reference evidence="1 2" key="1">
    <citation type="submission" date="2015-01" db="EMBL/GenBank/DDBJ databases">
        <title>Genome Sequencing of Rickettsiales.</title>
        <authorList>
            <person name="Daugherty S.C."/>
            <person name="Su Q."/>
            <person name="Abolude K."/>
            <person name="Beier-Sexton M."/>
            <person name="Carlyon J.A."/>
            <person name="Carter R."/>
            <person name="Day N.P."/>
            <person name="Dumler S.J."/>
            <person name="Dyachenko V."/>
            <person name="Godinez A."/>
            <person name="Kurtti T.J."/>
            <person name="Lichay M."/>
            <person name="Mullins K.E."/>
            <person name="Ott S."/>
            <person name="Pappas-Brown V."/>
            <person name="Paris D.H."/>
            <person name="Patel P."/>
            <person name="Richards A.L."/>
            <person name="Sadzewicz L."/>
            <person name="Sears K."/>
            <person name="Seidman D."/>
            <person name="Sengamalay N."/>
            <person name="Stenos J."/>
            <person name="Tallon L.J."/>
            <person name="Vincent G."/>
            <person name="Fraser C.M."/>
            <person name="Munderloh U."/>
            <person name="Dunning-Hotopp J.C."/>
        </authorList>
    </citation>
    <scope>NUCLEOTIDE SEQUENCE [LARGE SCALE GENOMIC DNA]</scope>
    <source>
        <strain evidence="1 2">CRT53-1</strain>
    </source>
</reference>
<dbReference type="PATRIC" id="fig|1359157.3.peg.461"/>
<proteinExistence type="predicted"/>
<sequence length="62" mass="7201">MVYPFITLLPFQSNLQEKYTLTPYSSLINTHHRAKYHIAVKSRGIRSAFIKHPVKIALYALI</sequence>